<dbReference type="OMA" id="YEGCKQM"/>
<dbReference type="Proteomes" id="UP000007635">
    <property type="component" value="Unassembled WGS sequence"/>
</dbReference>
<dbReference type="eggNOG" id="KOG3573">
    <property type="taxonomic scope" value="Eukaryota"/>
</dbReference>
<dbReference type="GeneTree" id="ENSGT00940000164699"/>
<name>G3NAY3_GASAC</name>
<keyword evidence="7" id="KW-1185">Reference proteome</keyword>
<dbReference type="PROSITE" id="PS50208">
    <property type="entry name" value="CASPASE_P20"/>
    <property type="match status" value="1"/>
</dbReference>
<feature type="domain" description="Caspase family p20" evidence="5">
    <location>
        <begin position="54"/>
        <end position="174"/>
    </location>
</feature>
<accession>G3NAY3</accession>
<keyword evidence="3" id="KW-0732">Signal</keyword>
<proteinExistence type="inferred from homology"/>
<evidence type="ECO:0000256" key="1">
    <source>
        <dbReference type="ARBA" id="ARBA00010134"/>
    </source>
</evidence>
<dbReference type="AlphaFoldDB" id="G3NAY3"/>
<dbReference type="Pfam" id="PF00656">
    <property type="entry name" value="Peptidase_C14"/>
    <property type="match status" value="1"/>
</dbReference>
<evidence type="ECO:0000256" key="2">
    <source>
        <dbReference type="RuleBase" id="RU003971"/>
    </source>
</evidence>
<comment type="similarity">
    <text evidence="1 2">Belongs to the peptidase C14A family.</text>
</comment>
<dbReference type="SMART" id="SM00115">
    <property type="entry name" value="CASc"/>
    <property type="match status" value="1"/>
</dbReference>
<evidence type="ECO:0000256" key="3">
    <source>
        <dbReference type="SAM" id="SignalP"/>
    </source>
</evidence>
<evidence type="ECO:0000313" key="7">
    <source>
        <dbReference type="Proteomes" id="UP000007635"/>
    </source>
</evidence>
<dbReference type="STRING" id="69293.ENSGACP00000002479"/>
<dbReference type="GO" id="GO:0004197">
    <property type="term" value="F:cysteine-type endopeptidase activity"/>
    <property type="evidence" value="ECO:0007669"/>
    <property type="project" value="InterPro"/>
</dbReference>
<dbReference type="InterPro" id="IPR015917">
    <property type="entry name" value="Pept_C14A"/>
</dbReference>
<evidence type="ECO:0008006" key="8">
    <source>
        <dbReference type="Google" id="ProtNLM"/>
    </source>
</evidence>
<dbReference type="InterPro" id="IPR052039">
    <property type="entry name" value="Caspase-related_regulators"/>
</dbReference>
<evidence type="ECO:0000313" key="6">
    <source>
        <dbReference type="Ensembl" id="ENSGACP00000002479.2"/>
    </source>
</evidence>
<dbReference type="PANTHER" id="PTHR22576">
    <property type="entry name" value="MUCOSA ASSOCIATED LYMPHOID TISSUE LYMPHOMA TRANSLOCATION PROTEIN 1/PARACASPASE"/>
    <property type="match status" value="1"/>
</dbReference>
<dbReference type="InterPro" id="IPR029030">
    <property type="entry name" value="Caspase-like_dom_sf"/>
</dbReference>
<dbReference type="PROSITE" id="PS50207">
    <property type="entry name" value="CASPASE_P10"/>
    <property type="match status" value="1"/>
</dbReference>
<dbReference type="InParanoid" id="G3NAY3"/>
<sequence>MRLSKTTLISFFLLRFGRRSALSAGLCKLFHRAEQERRKKQKMEKGGLMDHRRDTNRAVLVSVEQFDPGVVLRRRPGASKDAKKLHRTLSQLGFKVEIHSDLSAEEIYQLFLQESMRPVKNCFLAVLSSHGDQGCIFGADGKAVKLSRIFSYFDNECMKKKAKVFLIQACRGTGLDDGVEVDSANDTRECSVSQYLSVPMDTAVMYATPPGYGAFMHPLGSVFLQTFCTLLRQGDNRNLELTRLMTRLSHMVAYSFQARGGALGGKKEMPCFLTRLTREVFPFAEPGVDPSAMSPCQRGLLS</sequence>
<dbReference type="FunCoup" id="G3NAY3">
    <property type="interactions" value="41"/>
</dbReference>
<evidence type="ECO:0000259" key="5">
    <source>
        <dbReference type="PROSITE" id="PS50208"/>
    </source>
</evidence>
<dbReference type="InterPro" id="IPR011600">
    <property type="entry name" value="Pept_C14_caspase"/>
</dbReference>
<reference evidence="6" key="2">
    <citation type="submission" date="2025-08" db="UniProtKB">
        <authorList>
            <consortium name="Ensembl"/>
        </authorList>
    </citation>
    <scope>IDENTIFICATION</scope>
</reference>
<feature type="chain" id="PRO_5043332467" description="Caspase-3-like" evidence="3">
    <location>
        <begin position="24"/>
        <end position="302"/>
    </location>
</feature>
<dbReference type="Bgee" id="ENSGACG00000001912">
    <property type="expression patterns" value="Expressed in intestinal epithelial cell and 4 other cell types or tissues"/>
</dbReference>
<reference evidence="6 7" key="1">
    <citation type="journal article" date="2021" name="G3 (Bethesda)">
        <title>Improved contiguity of the threespine stickleback genome using long-read sequencing.</title>
        <authorList>
            <person name="Nath S."/>
            <person name="Shaw D.E."/>
            <person name="White M.A."/>
        </authorList>
    </citation>
    <scope>NUCLEOTIDE SEQUENCE [LARGE SCALE GENOMIC DNA]</scope>
    <source>
        <strain evidence="6 7">Lake Benthic</strain>
    </source>
</reference>
<dbReference type="PANTHER" id="PTHR22576:SF41">
    <property type="entry name" value="CASPASE 14, APOPTOSIS-RELATED CYSTEINE PEPTIDASE"/>
    <property type="match status" value="1"/>
</dbReference>
<dbReference type="PRINTS" id="PR00376">
    <property type="entry name" value="IL1BCENZYME"/>
</dbReference>
<feature type="signal peptide" evidence="3">
    <location>
        <begin position="1"/>
        <end position="23"/>
    </location>
</feature>
<evidence type="ECO:0000259" key="4">
    <source>
        <dbReference type="PROSITE" id="PS50207"/>
    </source>
</evidence>
<protein>
    <recommendedName>
        <fullName evidence="8">Caspase-3-like</fullName>
    </recommendedName>
</protein>
<dbReference type="Ensembl" id="ENSGACT00000002487.2">
    <property type="protein sequence ID" value="ENSGACP00000002479.2"/>
    <property type="gene ID" value="ENSGACG00000001912.2"/>
</dbReference>
<dbReference type="InterPro" id="IPR002138">
    <property type="entry name" value="Pept_C14_p10"/>
</dbReference>
<organism evidence="6 7">
    <name type="scientific">Gasterosteus aculeatus aculeatus</name>
    <name type="common">three-spined stickleback</name>
    <dbReference type="NCBI Taxonomy" id="481459"/>
    <lineage>
        <taxon>Eukaryota</taxon>
        <taxon>Metazoa</taxon>
        <taxon>Chordata</taxon>
        <taxon>Craniata</taxon>
        <taxon>Vertebrata</taxon>
        <taxon>Euteleostomi</taxon>
        <taxon>Actinopterygii</taxon>
        <taxon>Neopterygii</taxon>
        <taxon>Teleostei</taxon>
        <taxon>Neoteleostei</taxon>
        <taxon>Acanthomorphata</taxon>
        <taxon>Eupercaria</taxon>
        <taxon>Perciformes</taxon>
        <taxon>Cottioidei</taxon>
        <taxon>Gasterosteales</taxon>
        <taxon>Gasterosteidae</taxon>
        <taxon>Gasterosteus</taxon>
    </lineage>
</organism>
<dbReference type="Gene3D" id="3.40.50.1460">
    <property type="match status" value="1"/>
</dbReference>
<reference evidence="6" key="3">
    <citation type="submission" date="2025-09" db="UniProtKB">
        <authorList>
            <consortium name="Ensembl"/>
        </authorList>
    </citation>
    <scope>IDENTIFICATION</scope>
</reference>
<dbReference type="SUPFAM" id="SSF52129">
    <property type="entry name" value="Caspase-like"/>
    <property type="match status" value="1"/>
</dbReference>
<dbReference type="FunFam" id="3.40.50.1460:FF:000024">
    <property type="entry name" value="Caspase 21"/>
    <property type="match status" value="1"/>
</dbReference>
<feature type="domain" description="Caspase family p10" evidence="4">
    <location>
        <begin position="192"/>
        <end position="284"/>
    </location>
</feature>
<dbReference type="GO" id="GO:0006508">
    <property type="term" value="P:proteolysis"/>
    <property type="evidence" value="ECO:0007669"/>
    <property type="project" value="InterPro"/>
</dbReference>
<dbReference type="InterPro" id="IPR001309">
    <property type="entry name" value="Pept_C14_p20"/>
</dbReference>